<dbReference type="AlphaFoldDB" id="R7UJN9"/>
<dbReference type="HOGENOM" id="CLU_781306_0_0_1"/>
<feature type="compositionally biased region" description="Polar residues" evidence="1">
    <location>
        <begin position="108"/>
        <end position="120"/>
    </location>
</feature>
<name>R7UJN9_CAPTE</name>
<reference evidence="2 4" key="2">
    <citation type="journal article" date="2013" name="Nature">
        <title>Insights into bilaterian evolution from three spiralian genomes.</title>
        <authorList>
            <person name="Simakov O."/>
            <person name="Marletaz F."/>
            <person name="Cho S.J."/>
            <person name="Edsinger-Gonzales E."/>
            <person name="Havlak P."/>
            <person name="Hellsten U."/>
            <person name="Kuo D.H."/>
            <person name="Larsson T."/>
            <person name="Lv J."/>
            <person name="Arendt D."/>
            <person name="Savage R."/>
            <person name="Osoegawa K."/>
            <person name="de Jong P."/>
            <person name="Grimwood J."/>
            <person name="Chapman J.A."/>
            <person name="Shapiro H."/>
            <person name="Aerts A."/>
            <person name="Otillar R.P."/>
            <person name="Terry A.Y."/>
            <person name="Boore J.L."/>
            <person name="Grigoriev I.V."/>
            <person name="Lindberg D.R."/>
            <person name="Seaver E.C."/>
            <person name="Weisblat D.A."/>
            <person name="Putnam N.H."/>
            <person name="Rokhsar D.S."/>
        </authorList>
    </citation>
    <scope>NUCLEOTIDE SEQUENCE</scope>
    <source>
        <strain evidence="2 4">I ESC-2004</strain>
    </source>
</reference>
<reference evidence="3" key="3">
    <citation type="submission" date="2015-06" db="UniProtKB">
        <authorList>
            <consortium name="EnsemblMetazoa"/>
        </authorList>
    </citation>
    <scope>IDENTIFICATION</scope>
</reference>
<gene>
    <name evidence="2" type="ORF">CAPTEDRAFT_211516</name>
</gene>
<feature type="region of interest" description="Disordered" evidence="1">
    <location>
        <begin position="218"/>
        <end position="253"/>
    </location>
</feature>
<feature type="compositionally biased region" description="Basic residues" evidence="1">
    <location>
        <begin position="70"/>
        <end position="79"/>
    </location>
</feature>
<dbReference type="EnsemblMetazoa" id="CapteT211516">
    <property type="protein sequence ID" value="CapteP211516"/>
    <property type="gene ID" value="CapteG211516"/>
</dbReference>
<feature type="compositionally biased region" description="Basic and acidic residues" evidence="1">
    <location>
        <begin position="222"/>
        <end position="239"/>
    </location>
</feature>
<organism evidence="2">
    <name type="scientific">Capitella teleta</name>
    <name type="common">Polychaete worm</name>
    <dbReference type="NCBI Taxonomy" id="283909"/>
    <lineage>
        <taxon>Eukaryota</taxon>
        <taxon>Metazoa</taxon>
        <taxon>Spiralia</taxon>
        <taxon>Lophotrochozoa</taxon>
        <taxon>Annelida</taxon>
        <taxon>Polychaeta</taxon>
        <taxon>Sedentaria</taxon>
        <taxon>Scolecida</taxon>
        <taxon>Capitellidae</taxon>
        <taxon>Capitella</taxon>
    </lineage>
</organism>
<proteinExistence type="predicted"/>
<keyword evidence="4" id="KW-1185">Reference proteome</keyword>
<dbReference type="EMBL" id="AMQN01008455">
    <property type="status" value="NOT_ANNOTATED_CDS"/>
    <property type="molecule type" value="Genomic_DNA"/>
</dbReference>
<feature type="compositionally biased region" description="Basic and acidic residues" evidence="1">
    <location>
        <begin position="121"/>
        <end position="134"/>
    </location>
</feature>
<evidence type="ECO:0000313" key="4">
    <source>
        <dbReference type="Proteomes" id="UP000014760"/>
    </source>
</evidence>
<dbReference type="Proteomes" id="UP000014760">
    <property type="component" value="Unassembled WGS sequence"/>
</dbReference>
<dbReference type="EMBL" id="KB303150">
    <property type="protein sequence ID" value="ELU03457.1"/>
    <property type="molecule type" value="Genomic_DNA"/>
</dbReference>
<protein>
    <submittedName>
        <fullName evidence="2 3">Uncharacterized protein</fullName>
    </submittedName>
</protein>
<evidence type="ECO:0000256" key="1">
    <source>
        <dbReference type="SAM" id="MobiDB-lite"/>
    </source>
</evidence>
<accession>R7UJN9</accession>
<reference evidence="4" key="1">
    <citation type="submission" date="2012-12" db="EMBL/GenBank/DDBJ databases">
        <authorList>
            <person name="Hellsten U."/>
            <person name="Grimwood J."/>
            <person name="Chapman J.A."/>
            <person name="Shapiro H."/>
            <person name="Aerts A."/>
            <person name="Otillar R.P."/>
            <person name="Terry A.Y."/>
            <person name="Boore J.L."/>
            <person name="Simakov O."/>
            <person name="Marletaz F."/>
            <person name="Cho S.-J."/>
            <person name="Edsinger-Gonzales E."/>
            <person name="Havlak P."/>
            <person name="Kuo D.-H."/>
            <person name="Larsson T."/>
            <person name="Lv J."/>
            <person name="Arendt D."/>
            <person name="Savage R."/>
            <person name="Osoegawa K."/>
            <person name="de Jong P."/>
            <person name="Lindberg D.R."/>
            <person name="Seaver E.C."/>
            <person name="Weisblat D.A."/>
            <person name="Putnam N.H."/>
            <person name="Grigoriev I.V."/>
            <person name="Rokhsar D.S."/>
        </authorList>
    </citation>
    <scope>NUCLEOTIDE SEQUENCE</scope>
    <source>
        <strain evidence="4">I ESC-2004</strain>
    </source>
</reference>
<feature type="region of interest" description="Disordered" evidence="1">
    <location>
        <begin position="66"/>
        <end position="134"/>
    </location>
</feature>
<sequence>MAQIFKSNRMGNALCFLNPMEDTICKGECRRLEAAKNKKNIALFQVQKNFIVKQFLEKGLNPCIAPNRKPTARSRRARIRSSQARTDDANADNPIRESVTREDRAPSTARSIKFKSQQGDTPRDNWDFSTFNKDDKGKLPGITEGYTLARSKTLLNIPLHRKQASPGLPNLVQDLEKTENEGVGTLSEVPCKSAKERRSLEYLKNHPEELFPRLKVLLQKRNTGERSPDEDSESNERRTGSPSKLNADSKKDAEDAKSEYYLKMLQRISAYLPDHLVNTAKQQVSEMCNRDAINEHKSKLLGISKDQMDRGHLLGDDRWKILEQSLSTNGAKWKKVHANQWVLAHKNDNKYKFVG</sequence>
<evidence type="ECO:0000313" key="3">
    <source>
        <dbReference type="EnsemblMetazoa" id="CapteP211516"/>
    </source>
</evidence>
<feature type="compositionally biased region" description="Basic and acidic residues" evidence="1">
    <location>
        <begin position="94"/>
        <end position="105"/>
    </location>
</feature>
<evidence type="ECO:0000313" key="2">
    <source>
        <dbReference type="EMBL" id="ELU03457.1"/>
    </source>
</evidence>